<dbReference type="Proteomes" id="UP000011663">
    <property type="component" value="Unassembled WGS sequence"/>
</dbReference>
<proteinExistence type="predicted"/>
<evidence type="ECO:0000313" key="2">
    <source>
        <dbReference type="Proteomes" id="UP000011663"/>
    </source>
</evidence>
<dbReference type="AlphaFoldDB" id="A0A2U4EY85"/>
<reference evidence="1 2" key="1">
    <citation type="submission" date="2012-07" db="EMBL/GenBank/DDBJ databases">
        <title>Genome sequence of Brachyspira sp. 30446, isolated from a pig with mucohaemorrhagic colitis.</title>
        <authorList>
            <person name="Rubin J.E."/>
            <person name="Fernando C."/>
            <person name="Harding J.C.S."/>
            <person name="Hill J.E."/>
        </authorList>
    </citation>
    <scope>NUCLEOTIDE SEQUENCE [LARGE SCALE GENOMIC DNA]</scope>
    <source>
        <strain evidence="1 2">30446</strain>
    </source>
</reference>
<protein>
    <submittedName>
        <fullName evidence="1">Uncharacterized protein</fullName>
    </submittedName>
</protein>
<gene>
    <name evidence="1" type="ORF">A966_00245</name>
</gene>
<evidence type="ECO:0000313" key="1">
    <source>
        <dbReference type="EMBL" id="EKV58368.1"/>
    </source>
</evidence>
<comment type="caution">
    <text evidence="1">The sequence shown here is derived from an EMBL/GenBank/DDBJ whole genome shotgun (WGS) entry which is preliminary data.</text>
</comment>
<accession>A0A2U4EY85</accession>
<dbReference type="EMBL" id="ALNZ01000002">
    <property type="protein sequence ID" value="EKV58368.1"/>
    <property type="molecule type" value="Genomic_DNA"/>
</dbReference>
<dbReference type="STRING" id="1289135.A966_00245"/>
<name>A0A2U4EY85_9SPIR</name>
<sequence>MNNSYNNERLECHHSLGFYIQVIENILNKVIK</sequence>
<organism evidence="1 2">
    <name type="scientific">Brachyspira hampsonii 30446</name>
    <dbReference type="NCBI Taxonomy" id="1289135"/>
    <lineage>
        <taxon>Bacteria</taxon>
        <taxon>Pseudomonadati</taxon>
        <taxon>Spirochaetota</taxon>
        <taxon>Spirochaetia</taxon>
        <taxon>Brachyspirales</taxon>
        <taxon>Brachyspiraceae</taxon>
        <taxon>Brachyspira</taxon>
    </lineage>
</organism>